<dbReference type="EMBL" id="ML994654">
    <property type="protein sequence ID" value="KAF2181139.1"/>
    <property type="molecule type" value="Genomic_DNA"/>
</dbReference>
<feature type="region of interest" description="Disordered" evidence="1">
    <location>
        <begin position="1"/>
        <end position="34"/>
    </location>
</feature>
<feature type="compositionally biased region" description="Basic and acidic residues" evidence="1">
    <location>
        <begin position="1"/>
        <end position="24"/>
    </location>
</feature>
<proteinExistence type="predicted"/>
<dbReference type="AlphaFoldDB" id="A0A6A6DSE2"/>
<evidence type="ECO:0000313" key="2">
    <source>
        <dbReference type="EMBL" id="KAF2181139.1"/>
    </source>
</evidence>
<keyword evidence="3" id="KW-1185">Reference proteome</keyword>
<accession>A0A6A6DSE2</accession>
<reference evidence="2" key="1">
    <citation type="journal article" date="2020" name="Stud. Mycol.">
        <title>101 Dothideomycetes genomes: a test case for predicting lifestyles and emergence of pathogens.</title>
        <authorList>
            <person name="Haridas S."/>
            <person name="Albert R."/>
            <person name="Binder M."/>
            <person name="Bloem J."/>
            <person name="Labutti K."/>
            <person name="Salamov A."/>
            <person name="Andreopoulos B."/>
            <person name="Baker S."/>
            <person name="Barry K."/>
            <person name="Bills G."/>
            <person name="Bluhm B."/>
            <person name="Cannon C."/>
            <person name="Castanera R."/>
            <person name="Culley D."/>
            <person name="Daum C."/>
            <person name="Ezra D."/>
            <person name="Gonzalez J."/>
            <person name="Henrissat B."/>
            <person name="Kuo A."/>
            <person name="Liang C."/>
            <person name="Lipzen A."/>
            <person name="Lutzoni F."/>
            <person name="Magnuson J."/>
            <person name="Mondo S."/>
            <person name="Nolan M."/>
            <person name="Ohm R."/>
            <person name="Pangilinan J."/>
            <person name="Park H.-J."/>
            <person name="Ramirez L."/>
            <person name="Alfaro M."/>
            <person name="Sun H."/>
            <person name="Tritt A."/>
            <person name="Yoshinaga Y."/>
            <person name="Zwiers L.-H."/>
            <person name="Turgeon B."/>
            <person name="Goodwin S."/>
            <person name="Spatafora J."/>
            <person name="Crous P."/>
            <person name="Grigoriev I."/>
        </authorList>
    </citation>
    <scope>NUCLEOTIDE SEQUENCE</scope>
    <source>
        <strain evidence="2">CBS 207.26</strain>
    </source>
</reference>
<evidence type="ECO:0000313" key="3">
    <source>
        <dbReference type="Proteomes" id="UP000800200"/>
    </source>
</evidence>
<sequence length="161" mass="17536">MYAAREDPWPVRGVGERPEDKVQKASDSIGPRPLSEVLCGAPRRKEWPVNSGESIPDLARCWWNAFIAKALVKLPEEAVEFAEEGHGAVTIACSCNSSGDDSGRRLGGFEAQGEIREVLREAGVISQPVLKYMNSPKCKKPPNAVANAALTMGSLMEVEKW</sequence>
<gene>
    <name evidence="2" type="ORF">K469DRAFT_692372</name>
</gene>
<evidence type="ECO:0000256" key="1">
    <source>
        <dbReference type="SAM" id="MobiDB-lite"/>
    </source>
</evidence>
<name>A0A6A6DSE2_9PEZI</name>
<protein>
    <submittedName>
        <fullName evidence="2">Uncharacterized protein</fullName>
    </submittedName>
</protein>
<organism evidence="2 3">
    <name type="scientific">Zopfia rhizophila CBS 207.26</name>
    <dbReference type="NCBI Taxonomy" id="1314779"/>
    <lineage>
        <taxon>Eukaryota</taxon>
        <taxon>Fungi</taxon>
        <taxon>Dikarya</taxon>
        <taxon>Ascomycota</taxon>
        <taxon>Pezizomycotina</taxon>
        <taxon>Dothideomycetes</taxon>
        <taxon>Dothideomycetes incertae sedis</taxon>
        <taxon>Zopfiaceae</taxon>
        <taxon>Zopfia</taxon>
    </lineage>
</organism>
<dbReference type="Proteomes" id="UP000800200">
    <property type="component" value="Unassembled WGS sequence"/>
</dbReference>